<dbReference type="GO" id="GO:0007005">
    <property type="term" value="P:mitochondrion organization"/>
    <property type="evidence" value="ECO:0007669"/>
    <property type="project" value="TreeGrafter"/>
</dbReference>
<reference evidence="4 5" key="1">
    <citation type="submission" date="2016-03" db="EMBL/GenBank/DDBJ databases">
        <authorList>
            <person name="Ploux O."/>
        </authorList>
    </citation>
    <scope>NUCLEOTIDE SEQUENCE [LARGE SCALE GENOMIC DNA]</scope>
    <source>
        <strain evidence="4 5">URUG2</strain>
    </source>
</reference>
<protein>
    <submittedName>
        <fullName evidence="4">Related to mitochondrial outer membrane protein (Sam35)</fullName>
    </submittedName>
</protein>
<feature type="domain" description="Thioredoxin-like fold" evidence="3">
    <location>
        <begin position="76"/>
        <end position="174"/>
    </location>
</feature>
<dbReference type="PANTHER" id="PTHR12289">
    <property type="entry name" value="METAXIN RELATED"/>
    <property type="match status" value="1"/>
</dbReference>
<name>A0A2D3V9T2_9PEZI</name>
<feature type="region of interest" description="Disordered" evidence="1">
    <location>
        <begin position="1"/>
        <end position="20"/>
    </location>
</feature>
<dbReference type="InterPro" id="IPR012336">
    <property type="entry name" value="Thioredoxin-like_fold"/>
</dbReference>
<keyword evidence="5" id="KW-1185">Reference proteome</keyword>
<gene>
    <name evidence="4" type="ORF">RCC_10521</name>
</gene>
<dbReference type="Proteomes" id="UP000225277">
    <property type="component" value="Unassembled WGS sequence"/>
</dbReference>
<dbReference type="InterPro" id="IPR050931">
    <property type="entry name" value="Mito_Protein_Transport_Metaxin"/>
</dbReference>
<feature type="domain" description="Metaxin glutathione S-transferase" evidence="2">
    <location>
        <begin position="227"/>
        <end position="294"/>
    </location>
</feature>
<dbReference type="AlphaFoldDB" id="A0A2D3V9T2"/>
<dbReference type="CDD" id="cd03193">
    <property type="entry name" value="GST_C_Metaxin"/>
    <property type="match status" value="1"/>
</dbReference>
<evidence type="ECO:0000313" key="4">
    <source>
        <dbReference type="EMBL" id="CZT24793.1"/>
    </source>
</evidence>
<proteinExistence type="predicted"/>
<evidence type="ECO:0000313" key="5">
    <source>
        <dbReference type="Proteomes" id="UP000225277"/>
    </source>
</evidence>
<dbReference type="InterPro" id="IPR033468">
    <property type="entry name" value="Metaxin_GST"/>
</dbReference>
<dbReference type="Pfam" id="PF17171">
    <property type="entry name" value="GST_C_6"/>
    <property type="match status" value="1"/>
</dbReference>
<dbReference type="OrthoDB" id="198787at2759"/>
<dbReference type="PANTHER" id="PTHR12289:SF44">
    <property type="entry name" value="OUTER MEMBRANE PROTEIN (SAM35), PUTATIVE (AFU_ORTHOLOGUE AFUA_1G13180)-RELATED"/>
    <property type="match status" value="1"/>
</dbReference>
<evidence type="ECO:0000256" key="1">
    <source>
        <dbReference type="SAM" id="MobiDB-lite"/>
    </source>
</evidence>
<evidence type="ECO:0000259" key="3">
    <source>
        <dbReference type="Pfam" id="PF17172"/>
    </source>
</evidence>
<dbReference type="Pfam" id="PF17172">
    <property type="entry name" value="GST_N_4"/>
    <property type="match status" value="1"/>
</dbReference>
<sequence length="299" mass="33907">MQDHDGLKKDTPTKPPPKYSIFDVPAPLRQLFARYPLLTYDANELPLDSPRRRDEHTLHIFTTEEDAKNGRPSYNPSCLKWQTFLQFSGLSFRLVKSNNHASPSGALPFLQPAVKGTDLLDPVPSNRLKKWLAAQRPGQKAADADEDIRYEAYASLLDNRVRKAWLYQLYLCRANTALMHRLYVAPCSSNFLVQYAISSQLRSAAETELVKSSGTTVVSAKDLIRDAEDAFEALSTLLGGDEWFFGKQKPELFDASVFAYTQLVLDEKLGWEENPLGDVLKEKHGNLVRHRERIAGEYY</sequence>
<accession>A0A2D3V9T2</accession>
<feature type="compositionally biased region" description="Basic and acidic residues" evidence="1">
    <location>
        <begin position="1"/>
        <end position="12"/>
    </location>
</feature>
<dbReference type="RefSeq" id="XP_023631517.1">
    <property type="nucleotide sequence ID" value="XM_023775749.1"/>
</dbReference>
<organism evidence="4 5">
    <name type="scientific">Ramularia collo-cygni</name>
    <dbReference type="NCBI Taxonomy" id="112498"/>
    <lineage>
        <taxon>Eukaryota</taxon>
        <taxon>Fungi</taxon>
        <taxon>Dikarya</taxon>
        <taxon>Ascomycota</taxon>
        <taxon>Pezizomycotina</taxon>
        <taxon>Dothideomycetes</taxon>
        <taxon>Dothideomycetidae</taxon>
        <taxon>Mycosphaerellales</taxon>
        <taxon>Mycosphaerellaceae</taxon>
        <taxon>Ramularia</taxon>
    </lineage>
</organism>
<evidence type="ECO:0000259" key="2">
    <source>
        <dbReference type="Pfam" id="PF17171"/>
    </source>
</evidence>
<dbReference type="STRING" id="112498.A0A2D3V9T2"/>
<dbReference type="GO" id="GO:0001401">
    <property type="term" value="C:SAM complex"/>
    <property type="evidence" value="ECO:0007669"/>
    <property type="project" value="TreeGrafter"/>
</dbReference>
<dbReference type="EMBL" id="FJUY01000022">
    <property type="protein sequence ID" value="CZT24793.1"/>
    <property type="molecule type" value="Genomic_DNA"/>
</dbReference>
<dbReference type="GeneID" id="35605563"/>